<reference evidence="2 3" key="1">
    <citation type="submission" date="2023-07" db="EMBL/GenBank/DDBJ databases">
        <title>Comparative genomics of wheat-associated soil bacteria to identify genetic determinants of phenazine resistance.</title>
        <authorList>
            <person name="Mouncey N."/>
        </authorList>
    </citation>
    <scope>NUCLEOTIDE SEQUENCE [LARGE SCALE GENOMIC DNA]</scope>
    <source>
        <strain evidence="2 3">W4I11</strain>
    </source>
</reference>
<protein>
    <recommendedName>
        <fullName evidence="4">EF-hand domain-containing protein</fullName>
    </recommendedName>
</protein>
<feature type="signal peptide" evidence="1">
    <location>
        <begin position="1"/>
        <end position="24"/>
    </location>
</feature>
<dbReference type="EMBL" id="JAUSZT010000003">
    <property type="protein sequence ID" value="MDQ0997845.1"/>
    <property type="molecule type" value="Genomic_DNA"/>
</dbReference>
<accession>A0ABU0SAV4</accession>
<sequence>MKRGMVFTVAIISSVVLQVAGSAADDVITLTKPPEFGATMSGRIYPPAKSAVERTAMPITPETVLNAVDARIRALFDRAADPSTHLVTIESANRAGVGYFVDNFALIDRDQDGSLRYSEVKGFFDAQSPIKRPASKEIQIIE</sequence>
<feature type="chain" id="PRO_5045449594" description="EF-hand domain-containing protein" evidence="1">
    <location>
        <begin position="25"/>
        <end position="142"/>
    </location>
</feature>
<comment type="caution">
    <text evidence="2">The sequence shown here is derived from an EMBL/GenBank/DDBJ whole genome shotgun (WGS) entry which is preliminary data.</text>
</comment>
<name>A0ABU0SAV4_9HYPH</name>
<organism evidence="2 3">
    <name type="scientific">Phyllobacterium ifriqiyense</name>
    <dbReference type="NCBI Taxonomy" id="314238"/>
    <lineage>
        <taxon>Bacteria</taxon>
        <taxon>Pseudomonadati</taxon>
        <taxon>Pseudomonadota</taxon>
        <taxon>Alphaproteobacteria</taxon>
        <taxon>Hyphomicrobiales</taxon>
        <taxon>Phyllobacteriaceae</taxon>
        <taxon>Phyllobacterium</taxon>
    </lineage>
</organism>
<gene>
    <name evidence="2" type="ORF">QFZ34_003027</name>
</gene>
<evidence type="ECO:0000313" key="2">
    <source>
        <dbReference type="EMBL" id="MDQ0997845.1"/>
    </source>
</evidence>
<keyword evidence="3" id="KW-1185">Reference proteome</keyword>
<proteinExistence type="predicted"/>
<dbReference type="RefSeq" id="WP_307282229.1">
    <property type="nucleotide sequence ID" value="NZ_JAUSZT010000003.1"/>
</dbReference>
<evidence type="ECO:0008006" key="4">
    <source>
        <dbReference type="Google" id="ProtNLM"/>
    </source>
</evidence>
<evidence type="ECO:0000313" key="3">
    <source>
        <dbReference type="Proteomes" id="UP001237780"/>
    </source>
</evidence>
<dbReference type="Proteomes" id="UP001237780">
    <property type="component" value="Unassembled WGS sequence"/>
</dbReference>
<evidence type="ECO:0000256" key="1">
    <source>
        <dbReference type="SAM" id="SignalP"/>
    </source>
</evidence>
<keyword evidence="1" id="KW-0732">Signal</keyword>